<dbReference type="Pfam" id="PF03328">
    <property type="entry name" value="HpcH_HpaI"/>
    <property type="match status" value="1"/>
</dbReference>
<evidence type="ECO:0000256" key="2">
    <source>
        <dbReference type="ARBA" id="ARBA00022723"/>
    </source>
</evidence>
<dbReference type="PANTHER" id="PTHR30502:SF0">
    <property type="entry name" value="PHOSPHOENOLPYRUVATE CARBOXYLASE FAMILY PROTEIN"/>
    <property type="match status" value="1"/>
</dbReference>
<name>A0ABU9Q6K0_9BURK</name>
<proteinExistence type="inferred from homology"/>
<organism evidence="5 6">
    <name type="scientific">Paraburkholderia sabiae</name>
    <dbReference type="NCBI Taxonomy" id="273251"/>
    <lineage>
        <taxon>Bacteria</taxon>
        <taxon>Pseudomonadati</taxon>
        <taxon>Pseudomonadota</taxon>
        <taxon>Betaproteobacteria</taxon>
        <taxon>Burkholderiales</taxon>
        <taxon>Burkholderiaceae</taxon>
        <taxon>Paraburkholderia</taxon>
    </lineage>
</organism>
<keyword evidence="2" id="KW-0479">Metal-binding</keyword>
<dbReference type="PANTHER" id="PTHR30502">
    <property type="entry name" value="2-KETO-3-DEOXY-L-RHAMNONATE ALDOLASE"/>
    <property type="match status" value="1"/>
</dbReference>
<dbReference type="EMBL" id="JAZHGC010000003">
    <property type="protein sequence ID" value="MEM5285060.1"/>
    <property type="molecule type" value="Genomic_DNA"/>
</dbReference>
<dbReference type="RefSeq" id="WP_233471762.1">
    <property type="nucleotide sequence ID" value="NZ_CAJHCS010000005.1"/>
</dbReference>
<dbReference type="InterPro" id="IPR005000">
    <property type="entry name" value="Aldolase/citrate-lyase_domain"/>
</dbReference>
<protein>
    <submittedName>
        <fullName evidence="5">Aldolase/citrate lyase family protein</fullName>
    </submittedName>
</protein>
<keyword evidence="3 5" id="KW-0456">Lyase</keyword>
<dbReference type="SUPFAM" id="SSF51621">
    <property type="entry name" value="Phosphoenolpyruvate/pyruvate domain"/>
    <property type="match status" value="1"/>
</dbReference>
<evidence type="ECO:0000256" key="1">
    <source>
        <dbReference type="ARBA" id="ARBA00005568"/>
    </source>
</evidence>
<reference evidence="5 6" key="1">
    <citation type="submission" date="2024-01" db="EMBL/GenBank/DDBJ databases">
        <title>The diversity of rhizobia nodulating Mimosa spp. in eleven states of Brazil covering several biomes is determined by host plant, location, and edaphic factors.</title>
        <authorList>
            <person name="Rouws L."/>
            <person name="Barauna A."/>
            <person name="Beukes C."/>
            <person name="De Faria S.M."/>
            <person name="Gross E."/>
            <person name="Dos Reis Junior F.B."/>
            <person name="Simon M."/>
            <person name="Maluk M."/>
            <person name="Odee D.W."/>
            <person name="Kenicer G."/>
            <person name="Young J.P.W."/>
            <person name="Reis V.M."/>
            <person name="Zilli J."/>
            <person name="James E.K."/>
        </authorList>
    </citation>
    <scope>NUCLEOTIDE SEQUENCE [LARGE SCALE GENOMIC DNA]</scope>
    <source>
        <strain evidence="5 6">JPY77</strain>
    </source>
</reference>
<dbReference type="Gene3D" id="3.20.20.60">
    <property type="entry name" value="Phosphoenolpyruvate-binding domains"/>
    <property type="match status" value="1"/>
</dbReference>
<comment type="similarity">
    <text evidence="1">Belongs to the HpcH/HpaI aldolase family.</text>
</comment>
<dbReference type="InterPro" id="IPR040442">
    <property type="entry name" value="Pyrv_kinase-like_dom_sf"/>
</dbReference>
<feature type="domain" description="HpcH/HpaI aldolase/citrate lyase" evidence="4">
    <location>
        <begin position="32"/>
        <end position="253"/>
    </location>
</feature>
<evidence type="ECO:0000313" key="5">
    <source>
        <dbReference type="EMBL" id="MEM5285060.1"/>
    </source>
</evidence>
<keyword evidence="6" id="KW-1185">Reference proteome</keyword>
<evidence type="ECO:0000256" key="3">
    <source>
        <dbReference type="ARBA" id="ARBA00023239"/>
    </source>
</evidence>
<dbReference type="GO" id="GO:0016829">
    <property type="term" value="F:lyase activity"/>
    <property type="evidence" value="ECO:0007669"/>
    <property type="project" value="UniProtKB-KW"/>
</dbReference>
<dbReference type="Proteomes" id="UP001494588">
    <property type="component" value="Unassembled WGS sequence"/>
</dbReference>
<evidence type="ECO:0000313" key="6">
    <source>
        <dbReference type="Proteomes" id="UP001494588"/>
    </source>
</evidence>
<gene>
    <name evidence="5" type="ORF">V4C55_05050</name>
</gene>
<dbReference type="InterPro" id="IPR050251">
    <property type="entry name" value="HpcH-HpaI_aldolase"/>
</dbReference>
<evidence type="ECO:0000259" key="4">
    <source>
        <dbReference type="Pfam" id="PF03328"/>
    </source>
</evidence>
<accession>A0ABU9Q6K0</accession>
<dbReference type="InterPro" id="IPR015813">
    <property type="entry name" value="Pyrv/PenolPyrv_kinase-like_dom"/>
</dbReference>
<comment type="caution">
    <text evidence="5">The sequence shown here is derived from an EMBL/GenBank/DDBJ whole genome shotgun (WGS) entry which is preliminary data.</text>
</comment>
<sequence length="277" mass="29462">MANRIKQDPTRNAFRDALKHKDNSTMRAKPLGTWLMSGSAASAEAFGHAGFDWLLIDMEHAPLEFTDVLRMLQAVECGGAAPIVRLARNDATLAKRALDMGAPTLMFPYVQSPEEARAAVASIKFPPLGTRGFAAMHRASRYGTWSEFGKRANEATACIVQLETPEAVAQLEAIAAVPGVDALFVGPGDLSAAMGKIGNLADAEVRAVLADCARRANAVGMPIGIVGPTPAMVREFAEMGYDYVAIASDMGMMMRQANAFIAEMDQVQANANAGGPY</sequence>